<dbReference type="Proteomes" id="UP001310594">
    <property type="component" value="Unassembled WGS sequence"/>
</dbReference>
<dbReference type="AlphaFoldDB" id="A0AAN7WCM6"/>
<dbReference type="PANTHER" id="PTHR37014:SF10">
    <property type="entry name" value="RICH PROTEIN MS8, PUTATIVE (AFU_ORTHOLOGUE AFUA_7G05650)-RELATED"/>
    <property type="match status" value="1"/>
</dbReference>
<protein>
    <recommendedName>
        <fullName evidence="4">Glycine zipper 2TM domain-containing protein</fullName>
    </recommendedName>
</protein>
<gene>
    <name evidence="2" type="ORF">LTR97_004283</name>
</gene>
<evidence type="ECO:0000313" key="3">
    <source>
        <dbReference type="Proteomes" id="UP001310594"/>
    </source>
</evidence>
<name>A0AAN7WCM6_9PEZI</name>
<proteinExistence type="predicted"/>
<feature type="compositionally biased region" description="Basic residues" evidence="1">
    <location>
        <begin position="154"/>
        <end position="166"/>
    </location>
</feature>
<sequence>MSNFFSPDPPPHWHGPPNHGYPNQQQQPPPYTAGYAATSQPWPSPPRQQNSSRAPHPHQLNHQYPEPQAYGQPYPTYPSQSACRAPQHQQGGAGLFAPQQQQYDPAGNGDRGIGSTLAGAGAGAFLGHEMKGGIVADIGGAIMGAIAGNSLGKHEKKKHERRRGERRGKCGRDRGIDDERSDDDTYDQYSDGQSGRRGGDEYDGYRGSDQYRGNNYRRDEYEETGDFRTEDFYDRGRW</sequence>
<accession>A0AAN7WCM6</accession>
<feature type="compositionally biased region" description="Basic and acidic residues" evidence="1">
    <location>
        <begin position="197"/>
        <end position="206"/>
    </location>
</feature>
<feature type="region of interest" description="Disordered" evidence="1">
    <location>
        <begin position="1"/>
        <end position="111"/>
    </location>
</feature>
<evidence type="ECO:0000313" key="2">
    <source>
        <dbReference type="EMBL" id="KAK5701469.1"/>
    </source>
</evidence>
<feature type="compositionally biased region" description="Basic and acidic residues" evidence="1">
    <location>
        <begin position="167"/>
        <end position="178"/>
    </location>
</feature>
<feature type="compositionally biased region" description="Basic and acidic residues" evidence="1">
    <location>
        <begin position="216"/>
        <end position="238"/>
    </location>
</feature>
<feature type="region of interest" description="Disordered" evidence="1">
    <location>
        <begin position="151"/>
        <end position="238"/>
    </location>
</feature>
<dbReference type="PANTHER" id="PTHR37014">
    <property type="entry name" value="EXPRESSION LETHALITY PROTEIN HEL10, PUTATIVE (AFU_ORTHOLOGUE AFUA_1G06580)-RELATED"/>
    <property type="match status" value="1"/>
</dbReference>
<evidence type="ECO:0008006" key="4">
    <source>
        <dbReference type="Google" id="ProtNLM"/>
    </source>
</evidence>
<reference evidence="2" key="1">
    <citation type="submission" date="2023-08" db="EMBL/GenBank/DDBJ databases">
        <title>Black Yeasts Isolated from many extreme environments.</title>
        <authorList>
            <person name="Coleine C."/>
            <person name="Stajich J.E."/>
            <person name="Selbmann L."/>
        </authorList>
    </citation>
    <scope>NUCLEOTIDE SEQUENCE</scope>
    <source>
        <strain evidence="2">CCFEE 5810</strain>
    </source>
</reference>
<evidence type="ECO:0000256" key="1">
    <source>
        <dbReference type="SAM" id="MobiDB-lite"/>
    </source>
</evidence>
<feature type="compositionally biased region" description="Polar residues" evidence="1">
    <location>
        <begin position="77"/>
        <end position="90"/>
    </location>
</feature>
<organism evidence="2 3">
    <name type="scientific">Elasticomyces elasticus</name>
    <dbReference type="NCBI Taxonomy" id="574655"/>
    <lineage>
        <taxon>Eukaryota</taxon>
        <taxon>Fungi</taxon>
        <taxon>Dikarya</taxon>
        <taxon>Ascomycota</taxon>
        <taxon>Pezizomycotina</taxon>
        <taxon>Dothideomycetes</taxon>
        <taxon>Dothideomycetidae</taxon>
        <taxon>Mycosphaerellales</taxon>
        <taxon>Teratosphaeriaceae</taxon>
        <taxon>Elasticomyces</taxon>
    </lineage>
</organism>
<dbReference type="EMBL" id="JAVRQU010000006">
    <property type="protein sequence ID" value="KAK5701469.1"/>
    <property type="molecule type" value="Genomic_DNA"/>
</dbReference>
<feature type="compositionally biased region" description="Polar residues" evidence="1">
    <location>
        <begin position="37"/>
        <end position="53"/>
    </location>
</feature>
<comment type="caution">
    <text evidence="2">The sequence shown here is derived from an EMBL/GenBank/DDBJ whole genome shotgun (WGS) entry which is preliminary data.</text>
</comment>
<feature type="compositionally biased region" description="Low complexity" evidence="1">
    <location>
        <begin position="15"/>
        <end position="26"/>
    </location>
</feature>